<dbReference type="AlphaFoldDB" id="A0A558AIM2"/>
<keyword evidence="4" id="KW-1185">Reference proteome</keyword>
<feature type="domain" description="VOC" evidence="2">
    <location>
        <begin position="144"/>
        <end position="264"/>
    </location>
</feature>
<dbReference type="OrthoDB" id="3827654at2"/>
<accession>A0A558AIM2</accession>
<dbReference type="InterPro" id="IPR050383">
    <property type="entry name" value="GlyoxalaseI/FosfomycinResist"/>
</dbReference>
<dbReference type="RefSeq" id="WP_144635900.1">
    <property type="nucleotide sequence ID" value="NZ_BNAX01000018.1"/>
</dbReference>
<gene>
    <name evidence="3" type="ORF">FNH06_07870</name>
</gene>
<dbReference type="InterPro" id="IPR029068">
    <property type="entry name" value="Glyas_Bleomycin-R_OHBP_Dase"/>
</dbReference>
<reference evidence="3 4" key="1">
    <citation type="submission" date="2019-07" db="EMBL/GenBank/DDBJ databases">
        <title>New species of Amycolatopsis and Streptomyces.</title>
        <authorList>
            <person name="Duangmal K."/>
            <person name="Teo W.F.A."/>
            <person name="Lipun K."/>
        </authorList>
    </citation>
    <scope>NUCLEOTIDE SEQUENCE [LARGE SCALE GENOMIC DNA]</scope>
    <source>
        <strain evidence="3 4">JCM 30562</strain>
    </source>
</reference>
<proteinExistence type="predicted"/>
<dbReference type="PANTHER" id="PTHR21366">
    <property type="entry name" value="GLYOXALASE FAMILY PROTEIN"/>
    <property type="match status" value="1"/>
</dbReference>
<dbReference type="SUPFAM" id="SSF54593">
    <property type="entry name" value="Glyoxalase/Bleomycin resistance protein/Dihydroxybiphenyl dioxygenase"/>
    <property type="match status" value="1"/>
</dbReference>
<dbReference type="InterPro" id="IPR004360">
    <property type="entry name" value="Glyas_Fos-R_dOase_dom"/>
</dbReference>
<evidence type="ECO:0000313" key="4">
    <source>
        <dbReference type="Proteomes" id="UP000318578"/>
    </source>
</evidence>
<protein>
    <submittedName>
        <fullName evidence="3">Glyoxalase</fullName>
    </submittedName>
</protein>
<feature type="domain" description="VOC" evidence="2">
    <location>
        <begin position="8"/>
        <end position="121"/>
    </location>
</feature>
<evidence type="ECO:0000313" key="3">
    <source>
        <dbReference type="EMBL" id="TVT24107.1"/>
    </source>
</evidence>
<dbReference type="Gene3D" id="3.10.180.10">
    <property type="entry name" value="2,3-Dihydroxybiphenyl 1,2-Dioxygenase, domain 1"/>
    <property type="match status" value="2"/>
</dbReference>
<name>A0A558AIM2_9PSEU</name>
<dbReference type="Pfam" id="PF00903">
    <property type="entry name" value="Glyoxalase"/>
    <property type="match status" value="2"/>
</dbReference>
<feature type="region of interest" description="Disordered" evidence="1">
    <location>
        <begin position="291"/>
        <end position="324"/>
    </location>
</feature>
<sequence>MSPIGIERVNYIALNAKDPEAAAKYAAERLGFTIQHAAPDGTHYLSAHGVDRYSLVYKPGDAHGLHHVSYLVGDDQVLDQAGARLERAGVEVSRHLDHEWEAKPALRFSTPGGHLIEFTTGVHTAIPVAHLVEAPKSGGAKPVVPDHVGVGTADFDAEEKFMTDVLGQLHSSRILGPDGAQIMSFMRSPGRYLYHDIVLVRTPGPALHHIQFSLKNVDQFYETAEALQANGVKIEWGPLRHGPGHNIALYFRDAEGYWFEYSVEEEIILHDPTYVPRTWTVADPHVVDEWNSGQPPAELMGPPPADALLGTDLDETFGTKAAQS</sequence>
<evidence type="ECO:0000259" key="2">
    <source>
        <dbReference type="PROSITE" id="PS51819"/>
    </source>
</evidence>
<comment type="caution">
    <text evidence="3">The sequence shown here is derived from an EMBL/GenBank/DDBJ whole genome shotgun (WGS) entry which is preliminary data.</text>
</comment>
<organism evidence="3 4">
    <name type="scientific">Amycolatopsis acidiphila</name>
    <dbReference type="NCBI Taxonomy" id="715473"/>
    <lineage>
        <taxon>Bacteria</taxon>
        <taxon>Bacillati</taxon>
        <taxon>Actinomycetota</taxon>
        <taxon>Actinomycetes</taxon>
        <taxon>Pseudonocardiales</taxon>
        <taxon>Pseudonocardiaceae</taxon>
        <taxon>Amycolatopsis</taxon>
    </lineage>
</organism>
<dbReference type="InterPro" id="IPR037523">
    <property type="entry name" value="VOC_core"/>
</dbReference>
<dbReference type="EMBL" id="VJZA01000008">
    <property type="protein sequence ID" value="TVT24107.1"/>
    <property type="molecule type" value="Genomic_DNA"/>
</dbReference>
<dbReference type="Proteomes" id="UP000318578">
    <property type="component" value="Unassembled WGS sequence"/>
</dbReference>
<dbReference type="PROSITE" id="PS51819">
    <property type="entry name" value="VOC"/>
    <property type="match status" value="2"/>
</dbReference>
<evidence type="ECO:0000256" key="1">
    <source>
        <dbReference type="SAM" id="MobiDB-lite"/>
    </source>
</evidence>